<dbReference type="EMBL" id="MWMI01000002">
    <property type="protein sequence ID" value="RIB35473.1"/>
    <property type="molecule type" value="Genomic_DNA"/>
</dbReference>
<dbReference type="Proteomes" id="UP000266622">
    <property type="component" value="Unassembled WGS sequence"/>
</dbReference>
<accession>A0A397WQX4</accession>
<sequence length="85" mass="10163">MYEGFLHLNEGLIYGVIREIKKDRILVEAGGERKYYDLEAIPMGISEGDYVRLFVRDGKVFFIEKLSREEYEEFRRILEDLIKLK</sequence>
<name>A0A397WQX4_9ARCH</name>
<reference evidence="1 2" key="1">
    <citation type="journal article" date="2018" name="Syst. Appl. Microbiol.">
        <title>A new symbiotic nanoarchaeote (Candidatus Nanoclepta minutus) and its host (Zestosphaera tikiterensis gen. nov., sp. nov.) from a New Zealand hot spring.</title>
        <authorList>
            <person name="St John E."/>
            <person name="Liu Y."/>
            <person name="Podar M."/>
            <person name="Stott M.B."/>
            <person name="Meneghin J."/>
            <person name="Chen Z."/>
            <person name="Lagutin K."/>
            <person name="Mitchell K."/>
            <person name="Reysenbach A.L."/>
        </authorList>
    </citation>
    <scope>NUCLEOTIDE SEQUENCE [LARGE SCALE GENOMIC DNA]</scope>
    <source>
        <strain evidence="1">NZ3</strain>
    </source>
</reference>
<gene>
    <name evidence="1" type="ORF">BXU00_01770</name>
</gene>
<proteinExistence type="predicted"/>
<protein>
    <recommendedName>
        <fullName evidence="3">DUF3006 domain-containing protein</fullName>
    </recommendedName>
</protein>
<evidence type="ECO:0000313" key="1">
    <source>
        <dbReference type="EMBL" id="RIB35473.1"/>
    </source>
</evidence>
<evidence type="ECO:0000313" key="2">
    <source>
        <dbReference type="Proteomes" id="UP000266622"/>
    </source>
</evidence>
<evidence type="ECO:0008006" key="3">
    <source>
        <dbReference type="Google" id="ProtNLM"/>
    </source>
</evidence>
<organism evidence="1 2">
    <name type="scientific">Candidatus Nanoclepta minutus</name>
    <dbReference type="NCBI Taxonomy" id="1940235"/>
    <lineage>
        <taxon>Archaea</taxon>
        <taxon>Nanobdellota</taxon>
        <taxon>Candidatus Nanoclepta</taxon>
    </lineage>
</organism>
<comment type="caution">
    <text evidence="1">The sequence shown here is derived from an EMBL/GenBank/DDBJ whole genome shotgun (WGS) entry which is preliminary data.</text>
</comment>
<dbReference type="AlphaFoldDB" id="A0A397WQX4"/>